<keyword evidence="2 7" id="KW-1003">Cell membrane</keyword>
<evidence type="ECO:0000256" key="6">
    <source>
        <dbReference type="ARBA" id="ARBA00023136"/>
    </source>
</evidence>
<comment type="caution">
    <text evidence="9">The sequence shown here is derived from an EMBL/GenBank/DDBJ whole genome shotgun (WGS) entry which is preliminary data.</text>
</comment>
<dbReference type="EC" id="2.5.1.145" evidence="7"/>
<feature type="transmembrane region" description="Helical" evidence="7">
    <location>
        <begin position="238"/>
        <end position="256"/>
    </location>
</feature>
<evidence type="ECO:0000256" key="7">
    <source>
        <dbReference type="HAMAP-Rule" id="MF_01147"/>
    </source>
</evidence>
<evidence type="ECO:0000256" key="4">
    <source>
        <dbReference type="ARBA" id="ARBA00022692"/>
    </source>
</evidence>
<feature type="compositionally biased region" description="Basic residues" evidence="8">
    <location>
        <begin position="281"/>
        <end position="292"/>
    </location>
</feature>
<proteinExistence type="inferred from homology"/>
<feature type="binding site" evidence="7">
    <location>
        <position position="137"/>
    </location>
    <ligand>
        <name>a 1,2-diacyl-sn-glycero-3-phospho-(1'-sn-glycerol)</name>
        <dbReference type="ChEBI" id="CHEBI:64716"/>
    </ligand>
</feature>
<keyword evidence="9" id="KW-0449">Lipoprotein</keyword>
<sequence>MEETIQPYSRVFLEIGPLTIYWYGALIGLGVFLGYLIATREAVKRGYPKEMYADVLLFALPIAILSARLYYVIFRWEQFADNPIRIFYIWEGGLSIHGGVIGGMLTAYFFCKKRGYSFWQVADITAPSLLLAQAIGRWGNFMNQEVYGGPVTREFLEGLMLPDFIINQMYINGTYYHPTFLYESLWNLLGFFLLIYLRRFNLKQGEIFMTYLVYYSFARFFLEMVRLDYLMIGGVLKTAQVVSIILILFAIGFTIYRRKQPNTPNYHDPAISNTANAKAKQTNKKQKNRKKK</sequence>
<comment type="similarity">
    <text evidence="1 7">Belongs to the Lgt family.</text>
</comment>
<keyword evidence="6 7" id="KW-0472">Membrane</keyword>
<accession>W4Q566</accession>
<dbReference type="GO" id="GO:0042158">
    <property type="term" value="P:lipoprotein biosynthetic process"/>
    <property type="evidence" value="ECO:0007669"/>
    <property type="project" value="UniProtKB-UniRule"/>
</dbReference>
<dbReference type="GO" id="GO:0008961">
    <property type="term" value="F:phosphatidylglycerol-prolipoprotein diacylglyceryl transferase activity"/>
    <property type="evidence" value="ECO:0007669"/>
    <property type="project" value="UniProtKB-UniRule"/>
</dbReference>
<dbReference type="PROSITE" id="PS01311">
    <property type="entry name" value="LGT"/>
    <property type="match status" value="1"/>
</dbReference>
<evidence type="ECO:0000256" key="1">
    <source>
        <dbReference type="ARBA" id="ARBA00007150"/>
    </source>
</evidence>
<feature type="transmembrane region" description="Helical" evidence="7">
    <location>
        <begin position="86"/>
        <end position="111"/>
    </location>
</feature>
<dbReference type="UniPathway" id="UPA00664"/>
<keyword evidence="10" id="KW-1185">Reference proteome</keyword>
<organism evidence="9 10">
    <name type="scientific">Halalkalibacter wakoensis JCM 9140</name>
    <dbReference type="NCBI Taxonomy" id="1236970"/>
    <lineage>
        <taxon>Bacteria</taxon>
        <taxon>Bacillati</taxon>
        <taxon>Bacillota</taxon>
        <taxon>Bacilli</taxon>
        <taxon>Bacillales</taxon>
        <taxon>Bacillaceae</taxon>
        <taxon>Halalkalibacter</taxon>
    </lineage>
</organism>
<evidence type="ECO:0000313" key="10">
    <source>
        <dbReference type="Proteomes" id="UP000018890"/>
    </source>
</evidence>
<evidence type="ECO:0000256" key="8">
    <source>
        <dbReference type="SAM" id="MobiDB-lite"/>
    </source>
</evidence>
<dbReference type="OrthoDB" id="871140at2"/>
<dbReference type="NCBIfam" id="TIGR00544">
    <property type="entry name" value="lgt"/>
    <property type="match status" value="1"/>
</dbReference>
<reference evidence="9" key="1">
    <citation type="journal article" date="2014" name="Genome Announc.">
        <title>Draft Genome Sequences of Three Alkaliphilic Bacillus Strains, Bacillus wakoensis JCM 9140T, Bacillus akibai JCM 9157T, and Bacillus hemicellulosilyticus JCM 9152T.</title>
        <authorList>
            <person name="Yuki M."/>
            <person name="Oshima K."/>
            <person name="Suda W."/>
            <person name="Oshida Y."/>
            <person name="Kitamura K."/>
            <person name="Iida T."/>
            <person name="Hattori M."/>
            <person name="Ohkuma M."/>
        </authorList>
    </citation>
    <scope>NUCLEOTIDE SEQUENCE [LARGE SCALE GENOMIC DNA]</scope>
    <source>
        <strain evidence="9">JCM 9140</strain>
    </source>
</reference>
<dbReference type="Proteomes" id="UP000018890">
    <property type="component" value="Unassembled WGS sequence"/>
</dbReference>
<comment type="function">
    <text evidence="7">Catalyzes the transfer of the diacylglyceryl group from phosphatidylglycerol to the sulfhydryl group of the N-terminal cysteine of a prolipoprotein, the first step in the formation of mature lipoproteins.</text>
</comment>
<dbReference type="EMBL" id="BAUT01000040">
    <property type="protein sequence ID" value="GAE27142.1"/>
    <property type="molecule type" value="Genomic_DNA"/>
</dbReference>
<feature type="transmembrane region" description="Helical" evidence="7">
    <location>
        <begin position="20"/>
        <end position="39"/>
    </location>
</feature>
<dbReference type="AlphaFoldDB" id="W4Q566"/>
<comment type="subcellular location">
    <subcellularLocation>
        <location evidence="7">Cell membrane</location>
        <topology evidence="7">Multi-pass membrane protein</topology>
    </subcellularLocation>
</comment>
<dbReference type="PANTHER" id="PTHR30589">
    <property type="entry name" value="PROLIPOPROTEIN DIACYLGLYCERYL TRANSFERASE"/>
    <property type="match status" value="1"/>
</dbReference>
<dbReference type="GO" id="GO:0005886">
    <property type="term" value="C:plasma membrane"/>
    <property type="evidence" value="ECO:0007669"/>
    <property type="project" value="UniProtKB-SubCell"/>
</dbReference>
<comment type="catalytic activity">
    <reaction evidence="7">
        <text>L-cysteinyl-[prolipoprotein] + a 1,2-diacyl-sn-glycero-3-phospho-(1'-sn-glycerol) = an S-1,2-diacyl-sn-glyceryl-L-cysteinyl-[prolipoprotein] + sn-glycerol 1-phosphate + H(+)</text>
        <dbReference type="Rhea" id="RHEA:56712"/>
        <dbReference type="Rhea" id="RHEA-COMP:14679"/>
        <dbReference type="Rhea" id="RHEA-COMP:14680"/>
        <dbReference type="ChEBI" id="CHEBI:15378"/>
        <dbReference type="ChEBI" id="CHEBI:29950"/>
        <dbReference type="ChEBI" id="CHEBI:57685"/>
        <dbReference type="ChEBI" id="CHEBI:64716"/>
        <dbReference type="ChEBI" id="CHEBI:140658"/>
        <dbReference type="EC" id="2.5.1.145"/>
    </reaction>
</comment>
<keyword evidence="5 7" id="KW-1133">Transmembrane helix</keyword>
<evidence type="ECO:0000256" key="3">
    <source>
        <dbReference type="ARBA" id="ARBA00022679"/>
    </source>
</evidence>
<evidence type="ECO:0000256" key="2">
    <source>
        <dbReference type="ARBA" id="ARBA00022475"/>
    </source>
</evidence>
<dbReference type="InterPro" id="IPR001640">
    <property type="entry name" value="Lgt"/>
</dbReference>
<evidence type="ECO:0000313" key="9">
    <source>
        <dbReference type="EMBL" id="GAE27142.1"/>
    </source>
</evidence>
<keyword evidence="3 7" id="KW-0808">Transferase</keyword>
<dbReference type="STRING" id="1236970.JCM9140_3260"/>
<feature type="region of interest" description="Disordered" evidence="8">
    <location>
        <begin position="264"/>
        <end position="292"/>
    </location>
</feature>
<gene>
    <name evidence="7" type="primary">lgt</name>
    <name evidence="9" type="ORF">JCM9140_3260</name>
</gene>
<evidence type="ECO:0000256" key="5">
    <source>
        <dbReference type="ARBA" id="ARBA00022989"/>
    </source>
</evidence>
<dbReference type="PANTHER" id="PTHR30589:SF0">
    <property type="entry name" value="PHOSPHATIDYLGLYCEROL--PROLIPOPROTEIN DIACYLGLYCERYL TRANSFERASE"/>
    <property type="match status" value="1"/>
</dbReference>
<comment type="pathway">
    <text evidence="7">Protein modification; lipoprotein biosynthesis (diacylglyceryl transfer).</text>
</comment>
<keyword evidence="4 7" id="KW-0812">Transmembrane</keyword>
<dbReference type="RefSeq" id="WP_034747903.1">
    <property type="nucleotide sequence ID" value="NZ_BAUT01000040.1"/>
</dbReference>
<name>W4Q566_9BACI</name>
<dbReference type="Pfam" id="PF01790">
    <property type="entry name" value="LGT"/>
    <property type="match status" value="1"/>
</dbReference>
<feature type="transmembrane region" description="Helical" evidence="7">
    <location>
        <begin position="179"/>
        <end position="197"/>
    </location>
</feature>
<feature type="transmembrane region" description="Helical" evidence="7">
    <location>
        <begin position="51"/>
        <end position="74"/>
    </location>
</feature>
<dbReference type="HAMAP" id="MF_01147">
    <property type="entry name" value="Lgt"/>
    <property type="match status" value="1"/>
</dbReference>
<protein>
    <recommendedName>
        <fullName evidence="7">Phosphatidylglycerol--prolipoprotein diacylglyceryl transferase</fullName>
        <ecNumber evidence="7">2.5.1.145</ecNumber>
    </recommendedName>
</protein>